<evidence type="ECO:0000313" key="3">
    <source>
        <dbReference type="Proteomes" id="UP000294692"/>
    </source>
</evidence>
<dbReference type="Proteomes" id="UP000294692">
    <property type="component" value="Unassembled WGS sequence"/>
</dbReference>
<dbReference type="InterPro" id="IPR025484">
    <property type="entry name" value="DUF4376"/>
</dbReference>
<comment type="caution">
    <text evidence="2">The sequence shown here is derived from an EMBL/GenBank/DDBJ whole genome shotgun (WGS) entry which is preliminary data.</text>
</comment>
<reference evidence="2 3" key="1">
    <citation type="submission" date="2019-03" db="EMBL/GenBank/DDBJ databases">
        <title>Genomic Encyclopedia of Type Strains, Phase IV (KMG-IV): sequencing the most valuable type-strain genomes for metagenomic binning, comparative biology and taxonomic classification.</title>
        <authorList>
            <person name="Goeker M."/>
        </authorList>
    </citation>
    <scope>NUCLEOTIDE SEQUENCE [LARGE SCALE GENOMIC DNA]</scope>
    <source>
        <strain evidence="2 3">DSM 100048</strain>
    </source>
</reference>
<organism evidence="2 3">
    <name type="scientific">Paracandidimonas soli</name>
    <dbReference type="NCBI Taxonomy" id="1917182"/>
    <lineage>
        <taxon>Bacteria</taxon>
        <taxon>Pseudomonadati</taxon>
        <taxon>Pseudomonadota</taxon>
        <taxon>Betaproteobacteria</taxon>
        <taxon>Burkholderiales</taxon>
        <taxon>Alcaligenaceae</taxon>
        <taxon>Paracandidimonas</taxon>
    </lineage>
</organism>
<protein>
    <submittedName>
        <fullName evidence="2">Uncharacterized protein DUF4376</fullName>
    </submittedName>
</protein>
<dbReference type="EMBL" id="SMBX01000021">
    <property type="protein sequence ID" value="TCU91280.1"/>
    <property type="molecule type" value="Genomic_DNA"/>
</dbReference>
<accession>A0A4R3ULE1</accession>
<evidence type="ECO:0000313" key="2">
    <source>
        <dbReference type="EMBL" id="TCU91280.1"/>
    </source>
</evidence>
<keyword evidence="3" id="KW-1185">Reference proteome</keyword>
<sequence>MTIDLSGLITPADKLREAKERKRSEITAACQAAIDGGFFFDGHHYDSDQRSQTNIIGTCNAVAAGVPLPEGFIWRTADNQDVPMDVAGIIALGAALLAHINAQYAKSWQLKAMADQAESMGDLSDITWQTHAE</sequence>
<proteinExistence type="predicted"/>
<dbReference type="Pfam" id="PF14301">
    <property type="entry name" value="DUF4376"/>
    <property type="match status" value="1"/>
</dbReference>
<name>A0A4R3ULE1_9BURK</name>
<gene>
    <name evidence="2" type="ORF">EV686_1212</name>
</gene>
<feature type="domain" description="DUF4376" evidence="1">
    <location>
        <begin position="17"/>
        <end position="117"/>
    </location>
</feature>
<dbReference type="AlphaFoldDB" id="A0A4R3ULE1"/>
<dbReference type="RefSeq" id="WP_165972690.1">
    <property type="nucleotide sequence ID" value="NZ_JBHRVM010000001.1"/>
</dbReference>
<evidence type="ECO:0000259" key="1">
    <source>
        <dbReference type="Pfam" id="PF14301"/>
    </source>
</evidence>